<evidence type="ECO:0000313" key="1">
    <source>
        <dbReference type="EnsemblMetazoa" id="GPPI002670-PA"/>
    </source>
</evidence>
<accession>A0A1B0AN59</accession>
<name>A0A1B0AN59_9MUSC</name>
<evidence type="ECO:0000313" key="2">
    <source>
        <dbReference type="Proteomes" id="UP000092460"/>
    </source>
</evidence>
<dbReference type="Proteomes" id="UP000092460">
    <property type="component" value="Unassembled WGS sequence"/>
</dbReference>
<dbReference type="EnsemblMetazoa" id="GPPI002670-RA">
    <property type="protein sequence ID" value="GPPI002670-PA"/>
    <property type="gene ID" value="GPPI002670"/>
</dbReference>
<keyword evidence="2" id="KW-1185">Reference proteome</keyword>
<dbReference type="VEuPathDB" id="VectorBase:GPPI002670"/>
<organism evidence="1 2">
    <name type="scientific">Glossina palpalis gambiensis</name>
    <dbReference type="NCBI Taxonomy" id="67801"/>
    <lineage>
        <taxon>Eukaryota</taxon>
        <taxon>Metazoa</taxon>
        <taxon>Ecdysozoa</taxon>
        <taxon>Arthropoda</taxon>
        <taxon>Hexapoda</taxon>
        <taxon>Insecta</taxon>
        <taxon>Pterygota</taxon>
        <taxon>Neoptera</taxon>
        <taxon>Endopterygota</taxon>
        <taxon>Diptera</taxon>
        <taxon>Brachycera</taxon>
        <taxon>Muscomorpha</taxon>
        <taxon>Hippoboscoidea</taxon>
        <taxon>Glossinidae</taxon>
        <taxon>Glossina</taxon>
    </lineage>
</organism>
<proteinExistence type="predicted"/>
<reference evidence="1" key="2">
    <citation type="submission" date="2020-05" db="UniProtKB">
        <authorList>
            <consortium name="EnsemblMetazoa"/>
        </authorList>
    </citation>
    <scope>IDENTIFICATION</scope>
    <source>
        <strain evidence="1">IAEA</strain>
    </source>
</reference>
<reference evidence="2" key="1">
    <citation type="submission" date="2015-01" db="EMBL/GenBank/DDBJ databases">
        <authorList>
            <person name="Aksoy S."/>
            <person name="Warren W."/>
            <person name="Wilson R.K."/>
        </authorList>
    </citation>
    <scope>NUCLEOTIDE SEQUENCE [LARGE SCALE GENOMIC DNA]</scope>
    <source>
        <strain evidence="2">IAEA</strain>
    </source>
</reference>
<protein>
    <submittedName>
        <fullName evidence="1">Uncharacterized protein</fullName>
    </submittedName>
</protein>
<dbReference type="AlphaFoldDB" id="A0A1B0AN59"/>
<sequence length="199" mass="23719">MSEELSRRWRYPDPTRAESCAVWFALRIARSSRRPLTKLFSIKKQTAKQTILARKNGRRKYNKRRRYPCQTLLMSKFNLTSITGGENENIMQMHKDTFHPLKLLNVEHLMRKMEEATNILVTHKCHLSLERYRQKAAEHNWHTYCLRLASQTNLQDERSWAVLASALITVKNTNNLKRSVKVLINDLRLRRRRVFMRTP</sequence>
<dbReference type="EMBL" id="JXJN01000725">
    <property type="status" value="NOT_ANNOTATED_CDS"/>
    <property type="molecule type" value="Genomic_DNA"/>
</dbReference>